<feature type="coiled-coil region" evidence="1">
    <location>
        <begin position="11"/>
        <end position="56"/>
    </location>
</feature>
<dbReference type="Proteomes" id="UP001059950">
    <property type="component" value="Chromosome"/>
</dbReference>
<reference evidence="2" key="1">
    <citation type="submission" date="2021-04" db="EMBL/GenBank/DDBJ databases">
        <title>Oceanospirillales bacteria with DddD are important DMSP degraders in coastal seawater.</title>
        <authorList>
            <person name="Liu J."/>
        </authorList>
    </citation>
    <scope>NUCLEOTIDE SEQUENCE</scope>
    <source>
        <strain evidence="2">GY6</strain>
    </source>
</reference>
<gene>
    <name evidence="2" type="ORF">KDX31_16835</name>
</gene>
<dbReference type="InterPro" id="IPR036283">
    <property type="entry name" value="NOB1_Zf-like_sf"/>
</dbReference>
<keyword evidence="3" id="KW-1185">Reference proteome</keyword>
<evidence type="ECO:0000256" key="1">
    <source>
        <dbReference type="SAM" id="Coils"/>
    </source>
</evidence>
<dbReference type="EMBL" id="CP073344">
    <property type="protein sequence ID" value="UTW02974.1"/>
    <property type="molecule type" value="Genomic_DNA"/>
</dbReference>
<evidence type="ECO:0000313" key="2">
    <source>
        <dbReference type="EMBL" id="UTW02974.1"/>
    </source>
</evidence>
<name>A0ABY5GUL7_9GAMM</name>
<accession>A0ABY5GUL7</accession>
<dbReference type="Pfam" id="PF07295">
    <property type="entry name" value="DUF1451"/>
    <property type="match status" value="1"/>
</dbReference>
<sequence length="180" mass="20288">MSNNSNGKDRSAQYDRVLSRLRKDLESAEHRSWDYLQDKIEEAVELELAAEEMTRDEMDLLSAYLKRDLKQLGYYAHETGEGIAAWLHFDLNVLEQTVARQLMDLADRTRIGITELEQRLAEGEDHYAAGDTAAAGTFVCVACGEQVTNTHTARLKVCPKCGSETFTRLSAPWSADKTEQ</sequence>
<organism evidence="2 3">
    <name type="scientific">Amphritea atlantica</name>
    <dbReference type="NCBI Taxonomy" id="355243"/>
    <lineage>
        <taxon>Bacteria</taxon>
        <taxon>Pseudomonadati</taxon>
        <taxon>Pseudomonadota</taxon>
        <taxon>Gammaproteobacteria</taxon>
        <taxon>Oceanospirillales</taxon>
        <taxon>Oceanospirillaceae</taxon>
        <taxon>Amphritea</taxon>
    </lineage>
</organism>
<protein>
    <submittedName>
        <fullName evidence="2">Metalloendopeptidase</fullName>
    </submittedName>
</protein>
<dbReference type="InterPro" id="IPR009912">
    <property type="entry name" value="DUF1451"/>
</dbReference>
<evidence type="ECO:0000313" key="3">
    <source>
        <dbReference type="Proteomes" id="UP001059950"/>
    </source>
</evidence>
<dbReference type="SUPFAM" id="SSF144206">
    <property type="entry name" value="NOB1 zinc finger-like"/>
    <property type="match status" value="1"/>
</dbReference>
<proteinExistence type="predicted"/>
<keyword evidence="1" id="KW-0175">Coiled coil</keyword>